<dbReference type="InterPro" id="IPR022910">
    <property type="entry name" value="Thiol_diS_interchange_DbsD"/>
</dbReference>
<keyword evidence="7 18" id="KW-0732">Signal</keyword>
<keyword evidence="5 18" id="KW-0997">Cell inner membrane</keyword>
<evidence type="ECO:0000256" key="2">
    <source>
        <dbReference type="ARBA" id="ARBA00007241"/>
    </source>
</evidence>
<dbReference type="InterPro" id="IPR013766">
    <property type="entry name" value="Thioredoxin_domain"/>
</dbReference>
<organism evidence="20 21">
    <name type="scientific">Thioalbus denitrificans</name>
    <dbReference type="NCBI Taxonomy" id="547122"/>
    <lineage>
        <taxon>Bacteria</taxon>
        <taxon>Pseudomonadati</taxon>
        <taxon>Pseudomonadota</taxon>
        <taxon>Gammaproteobacteria</taxon>
        <taxon>Chromatiales</taxon>
        <taxon>Ectothiorhodospiraceae</taxon>
        <taxon>Thioalbus</taxon>
    </lineage>
</organism>
<keyword evidence="12 18" id="KW-0520">NAD</keyword>
<evidence type="ECO:0000259" key="19">
    <source>
        <dbReference type="PROSITE" id="PS51352"/>
    </source>
</evidence>
<feature type="chain" id="PRO_5017090563" description="Thiol:disulfide interchange protein DsbD" evidence="18">
    <location>
        <begin position="18"/>
        <end position="755"/>
    </location>
</feature>
<dbReference type="PANTHER" id="PTHR32234">
    <property type="entry name" value="THIOL:DISULFIDE INTERCHANGE PROTEIN DSBD"/>
    <property type="match status" value="1"/>
</dbReference>
<feature type="transmembrane region" description="Helical" evidence="18">
    <location>
        <begin position="410"/>
        <end position="432"/>
    </location>
</feature>
<dbReference type="PROSITE" id="PS51352">
    <property type="entry name" value="THIOREDOXIN_2"/>
    <property type="match status" value="1"/>
</dbReference>
<dbReference type="InterPro" id="IPR035671">
    <property type="entry name" value="DsbD_gamma"/>
</dbReference>
<feature type="domain" description="Thioredoxin" evidence="19">
    <location>
        <begin position="624"/>
        <end position="754"/>
    </location>
</feature>
<dbReference type="EMBL" id="QPJY01000011">
    <property type="protein sequence ID" value="RCX26197.1"/>
    <property type="molecule type" value="Genomic_DNA"/>
</dbReference>
<feature type="transmembrane region" description="Helical" evidence="18">
    <location>
        <begin position="329"/>
        <end position="362"/>
    </location>
</feature>
<proteinExistence type="inferred from homology"/>
<dbReference type="HAMAP" id="MF_00399">
    <property type="entry name" value="DbsD"/>
    <property type="match status" value="1"/>
</dbReference>
<feature type="transmembrane region" description="Helical" evidence="18">
    <location>
        <begin position="583"/>
        <end position="603"/>
    </location>
</feature>
<keyword evidence="8 18" id="KW-0201">Cytochrome c-type biogenesis</keyword>
<feature type="signal peptide" evidence="18">
    <location>
        <begin position="1"/>
        <end position="17"/>
    </location>
</feature>
<dbReference type="InterPro" id="IPR028250">
    <property type="entry name" value="DsbDN"/>
</dbReference>
<evidence type="ECO:0000313" key="21">
    <source>
        <dbReference type="Proteomes" id="UP000252707"/>
    </source>
</evidence>
<keyword evidence="13 18" id="KW-0472">Membrane</keyword>
<feature type="disulfide bond" description="Redox-active" evidence="18">
    <location>
        <begin position="274"/>
        <end position="280"/>
    </location>
</feature>
<evidence type="ECO:0000256" key="10">
    <source>
        <dbReference type="ARBA" id="ARBA00022989"/>
    </source>
</evidence>
<feature type="transmembrane region" description="Helical" evidence="18">
    <location>
        <begin position="374"/>
        <end position="398"/>
    </location>
</feature>
<name>A0A369C0K3_9GAMM</name>
<dbReference type="SUPFAM" id="SSF74863">
    <property type="entry name" value="Thiol:disulfide interchange protein DsbD, N-terminal domain (DsbD-alpha)"/>
    <property type="match status" value="2"/>
</dbReference>
<evidence type="ECO:0000256" key="1">
    <source>
        <dbReference type="ARBA" id="ARBA00004429"/>
    </source>
</evidence>
<dbReference type="GO" id="GO:0045454">
    <property type="term" value="P:cell redox homeostasis"/>
    <property type="evidence" value="ECO:0007669"/>
    <property type="project" value="TreeGrafter"/>
</dbReference>
<evidence type="ECO:0000256" key="17">
    <source>
        <dbReference type="ARBA" id="ARBA00047804"/>
    </source>
</evidence>
<evidence type="ECO:0000256" key="15">
    <source>
        <dbReference type="ARBA" id="ARBA00023284"/>
    </source>
</evidence>
<dbReference type="GO" id="GO:0005886">
    <property type="term" value="C:plasma membrane"/>
    <property type="evidence" value="ECO:0007669"/>
    <property type="project" value="UniProtKB-SubCell"/>
</dbReference>
<keyword evidence="14 18" id="KW-1015">Disulfide bond</keyword>
<evidence type="ECO:0000256" key="7">
    <source>
        <dbReference type="ARBA" id="ARBA00022729"/>
    </source>
</evidence>
<dbReference type="Pfam" id="PF02683">
    <property type="entry name" value="DsbD_TM"/>
    <property type="match status" value="1"/>
</dbReference>
<dbReference type="GO" id="GO:0047134">
    <property type="term" value="F:protein-disulfide reductase [NAD(P)H] activity"/>
    <property type="evidence" value="ECO:0007669"/>
    <property type="project" value="UniProtKB-UniRule"/>
</dbReference>
<dbReference type="CDD" id="cd02953">
    <property type="entry name" value="DsbDgamma"/>
    <property type="match status" value="1"/>
</dbReference>
<comment type="function">
    <text evidence="18">Required to facilitate the formation of correct disulfide bonds in some periplasmic proteins and for the assembly of the periplasmic c-type cytochromes. Acts by transferring electrons from cytoplasmic thioredoxin to the periplasm. This transfer involves a cascade of disulfide bond formation and reduction steps.</text>
</comment>
<comment type="catalytic activity">
    <reaction evidence="16 18">
        <text>[protein]-dithiol + NAD(+) = [protein]-disulfide + NADH + H(+)</text>
        <dbReference type="Rhea" id="RHEA:18749"/>
        <dbReference type="Rhea" id="RHEA-COMP:10593"/>
        <dbReference type="Rhea" id="RHEA-COMP:10594"/>
        <dbReference type="ChEBI" id="CHEBI:15378"/>
        <dbReference type="ChEBI" id="CHEBI:29950"/>
        <dbReference type="ChEBI" id="CHEBI:50058"/>
        <dbReference type="ChEBI" id="CHEBI:57540"/>
        <dbReference type="ChEBI" id="CHEBI:57945"/>
        <dbReference type="EC" id="1.8.1.8"/>
    </reaction>
</comment>
<evidence type="ECO:0000256" key="18">
    <source>
        <dbReference type="HAMAP-Rule" id="MF_00399"/>
    </source>
</evidence>
<comment type="similarity">
    <text evidence="2 18">Belongs to the thioredoxin family. DsbD subfamily.</text>
</comment>
<keyword evidence="3 18" id="KW-0813">Transport</keyword>
<dbReference type="SUPFAM" id="SSF52833">
    <property type="entry name" value="Thioredoxin-like"/>
    <property type="match status" value="1"/>
</dbReference>
<dbReference type="Gene3D" id="2.60.40.1250">
    <property type="entry name" value="Thiol:disulfide interchange protein DsbD, N-terminal domain"/>
    <property type="match status" value="2"/>
</dbReference>
<evidence type="ECO:0000256" key="5">
    <source>
        <dbReference type="ARBA" id="ARBA00022519"/>
    </source>
</evidence>
<evidence type="ECO:0000256" key="16">
    <source>
        <dbReference type="ARBA" id="ARBA00047388"/>
    </source>
</evidence>
<sequence precursor="true">MHLLAALLLPVALPVHAQGGGEPLQPEEAFALQADAEDADTLRLDWTVAEDYYLYRDKFRIQSDTPGITLGQPEIPAGKIKRDEFFGDIAILRGAVSVRVPLLRAADAPRTLALKATAQGCWDGGICYPPYTHTVSLDLPPATPAAAAEPSAPPLQKLGELTRSLGLEAGGDDEFLDPDDAFILDTRVEADGTVVADWAIAPGYYLYRDKFSAAVKGGEGIRAGVLELPPGEEKEDEFFGRIRVFHDRVEARLPLSRAEGGAGTVELALGYQGCAEAGLCYPPIVKTVSLALPEGTPSAAAAATAPPAAAAAQPVSEQDRLAQSIASGGYLVTIALFFGAGLLLSLTPCVFPMIPILSSIIVGHGHKLTTRKAFTLSLVYVLAMAVTYTVAGVVAALLGENLQAAFQNPWVLGTFSVVFVLLALSMFGFYELQLPSALQSRITEVSNKQQGGSLTGVAVMGFLSALIVGPCVAPPLMGALIYIGQTGDALLGGTALFALSMGMGMPLLAIGTSAGKILPRAGAWMDTVKAVFGVLLLAVAVWMLERILPGQVTMLLWAGLAIVSAVYMGVLEPVPTESSGWRRLWKGLGAVLAAWGILLLVGASTGNTDPLEPLANLGRGGGFAQAGTAAPAHGLEFRRVKTVTDLDAQVAAAAGRGQPVMLDFYADWCISCKEMEKYTFSDAGVQQALAGTLLLQADVTANDGEDKALLKRFSLLGPPSILFWGPDGVERPGYRVVGYLPAEEFRLHVANAIAP</sequence>
<dbReference type="InterPro" id="IPR036929">
    <property type="entry name" value="DsbDN_sf"/>
</dbReference>
<dbReference type="Pfam" id="PF11412">
    <property type="entry name" value="DsbD_N"/>
    <property type="match status" value="2"/>
</dbReference>
<reference evidence="20 21" key="1">
    <citation type="submission" date="2018-07" db="EMBL/GenBank/DDBJ databases">
        <title>Genomic Encyclopedia of Type Strains, Phase IV (KMG-IV): sequencing the most valuable type-strain genomes for metagenomic binning, comparative biology and taxonomic classification.</title>
        <authorList>
            <person name="Goeker M."/>
        </authorList>
    </citation>
    <scope>NUCLEOTIDE SEQUENCE [LARGE SCALE GENOMIC DNA]</scope>
    <source>
        <strain evidence="20 21">DSM 26407</strain>
    </source>
</reference>
<evidence type="ECO:0000256" key="8">
    <source>
        <dbReference type="ARBA" id="ARBA00022748"/>
    </source>
</evidence>
<dbReference type="InterPro" id="IPR003834">
    <property type="entry name" value="Cyt_c_assmbl_TM_dom"/>
</dbReference>
<comment type="catalytic activity">
    <reaction evidence="17 18">
        <text>[protein]-dithiol + NADP(+) = [protein]-disulfide + NADPH + H(+)</text>
        <dbReference type="Rhea" id="RHEA:18753"/>
        <dbReference type="Rhea" id="RHEA-COMP:10593"/>
        <dbReference type="Rhea" id="RHEA-COMP:10594"/>
        <dbReference type="ChEBI" id="CHEBI:15378"/>
        <dbReference type="ChEBI" id="CHEBI:29950"/>
        <dbReference type="ChEBI" id="CHEBI:50058"/>
        <dbReference type="ChEBI" id="CHEBI:57783"/>
        <dbReference type="ChEBI" id="CHEBI:58349"/>
        <dbReference type="EC" id="1.8.1.8"/>
    </reaction>
</comment>
<evidence type="ECO:0000256" key="13">
    <source>
        <dbReference type="ARBA" id="ARBA00023136"/>
    </source>
</evidence>
<keyword evidence="6 18" id="KW-0812">Transmembrane</keyword>
<keyword evidence="4 18" id="KW-1003">Cell membrane</keyword>
<feature type="disulfide bond" description="Redox-active" evidence="18">
    <location>
        <begin position="349"/>
        <end position="471"/>
    </location>
</feature>
<feature type="transmembrane region" description="Helical" evidence="18">
    <location>
        <begin position="550"/>
        <end position="571"/>
    </location>
</feature>
<feature type="transmembrane region" description="Helical" evidence="18">
    <location>
        <begin position="489"/>
        <end position="511"/>
    </location>
</feature>
<feature type="disulfide bond" description="Redox-active" evidence="18">
    <location>
        <begin position="669"/>
        <end position="672"/>
    </location>
</feature>
<evidence type="ECO:0000313" key="20">
    <source>
        <dbReference type="EMBL" id="RCX26197.1"/>
    </source>
</evidence>
<dbReference type="PANTHER" id="PTHR32234:SF0">
    <property type="entry name" value="THIOL:DISULFIDE INTERCHANGE PROTEIN DSBD"/>
    <property type="match status" value="1"/>
</dbReference>
<gene>
    <name evidence="18" type="primary">dsbD</name>
    <name evidence="20" type="ORF">DFQ59_11171</name>
</gene>
<keyword evidence="15 18" id="KW-0676">Redox-active center</keyword>
<dbReference type="Pfam" id="PF13899">
    <property type="entry name" value="Thioredoxin_7"/>
    <property type="match status" value="1"/>
</dbReference>
<evidence type="ECO:0000256" key="6">
    <source>
        <dbReference type="ARBA" id="ARBA00022692"/>
    </source>
</evidence>
<accession>A0A369C0K3</accession>
<dbReference type="GO" id="GO:0017004">
    <property type="term" value="P:cytochrome complex assembly"/>
    <property type="evidence" value="ECO:0007669"/>
    <property type="project" value="UniProtKB-UniRule"/>
</dbReference>
<dbReference type="InterPro" id="IPR036249">
    <property type="entry name" value="Thioredoxin-like_sf"/>
</dbReference>
<keyword evidence="10 18" id="KW-1133">Transmembrane helix</keyword>
<evidence type="ECO:0000256" key="14">
    <source>
        <dbReference type="ARBA" id="ARBA00023157"/>
    </source>
</evidence>
<evidence type="ECO:0000256" key="11">
    <source>
        <dbReference type="ARBA" id="ARBA00023002"/>
    </source>
</evidence>
<keyword evidence="11 18" id="KW-0560">Oxidoreductase</keyword>
<keyword evidence="9 18" id="KW-0249">Electron transport</keyword>
<comment type="caution">
    <text evidence="20">The sequence shown here is derived from an EMBL/GenBank/DDBJ whole genome shotgun (WGS) entry which is preliminary data.</text>
</comment>
<feature type="transmembrane region" description="Helical" evidence="18">
    <location>
        <begin position="523"/>
        <end position="544"/>
    </location>
</feature>
<dbReference type="OrthoDB" id="9811036at2"/>
<keyword evidence="21" id="KW-1185">Reference proteome</keyword>
<dbReference type="Gene3D" id="3.40.30.10">
    <property type="entry name" value="Glutaredoxin"/>
    <property type="match status" value="1"/>
</dbReference>
<evidence type="ECO:0000256" key="12">
    <source>
        <dbReference type="ARBA" id="ARBA00023027"/>
    </source>
</evidence>
<protein>
    <recommendedName>
        <fullName evidence="18">Thiol:disulfide interchange protein DsbD</fullName>
        <ecNumber evidence="18">1.8.1.8</ecNumber>
    </recommendedName>
    <alternativeName>
        <fullName evidence="18">Protein-disulfide reductase</fullName>
        <shortName evidence="18">Disulfide reductase</shortName>
    </alternativeName>
</protein>
<dbReference type="EC" id="1.8.1.8" evidence="18"/>
<evidence type="ECO:0000256" key="4">
    <source>
        <dbReference type="ARBA" id="ARBA00022475"/>
    </source>
</evidence>
<evidence type="ECO:0000256" key="9">
    <source>
        <dbReference type="ARBA" id="ARBA00022982"/>
    </source>
</evidence>
<dbReference type="AlphaFoldDB" id="A0A369C0K3"/>
<dbReference type="Proteomes" id="UP000252707">
    <property type="component" value="Unassembled WGS sequence"/>
</dbReference>
<feature type="transmembrane region" description="Helical" evidence="18">
    <location>
        <begin position="453"/>
        <end position="483"/>
    </location>
</feature>
<dbReference type="NCBIfam" id="NF001419">
    <property type="entry name" value="PRK00293.1"/>
    <property type="match status" value="1"/>
</dbReference>
<evidence type="ECO:0000256" key="3">
    <source>
        <dbReference type="ARBA" id="ARBA00022448"/>
    </source>
</evidence>
<dbReference type="GO" id="GO:0009055">
    <property type="term" value="F:electron transfer activity"/>
    <property type="evidence" value="ECO:0007669"/>
    <property type="project" value="UniProtKB-UniRule"/>
</dbReference>
<comment type="subcellular location">
    <subcellularLocation>
        <location evidence="1 18">Cell inner membrane</location>
        <topology evidence="1 18">Multi-pass membrane protein</topology>
    </subcellularLocation>
</comment>